<evidence type="ECO:0000313" key="5">
    <source>
        <dbReference type="EMBL" id="BBG31434.1"/>
    </source>
</evidence>
<dbReference type="Proteomes" id="UP000267342">
    <property type="component" value="Chromosome"/>
</dbReference>
<reference evidence="5 6" key="1">
    <citation type="submission" date="2018-09" db="EMBL/GenBank/DDBJ databases">
        <title>Zymobacter palmae IAM14233 (=T109) whole genome analysis.</title>
        <authorList>
            <person name="Yanase H."/>
        </authorList>
    </citation>
    <scope>NUCLEOTIDE SEQUENCE [LARGE SCALE GENOMIC DNA]</scope>
    <source>
        <strain evidence="5 6">IAM14233</strain>
    </source>
</reference>
<dbReference type="InterPro" id="IPR036388">
    <property type="entry name" value="WH-like_DNA-bd_sf"/>
</dbReference>
<proteinExistence type="predicted"/>
<dbReference type="Pfam" id="PF01638">
    <property type="entry name" value="HxlR"/>
    <property type="match status" value="1"/>
</dbReference>
<keyword evidence="3" id="KW-0804">Transcription</keyword>
<accession>A0A348HII2</accession>
<sequence>MTMTPDTLTDRLERGDVMAAQCPSRALLRHVTSQWGVLVLTVLRRGTLRYSEIRHRIGGISEKMLAQTLRTLESDGFVSRTVHPVVPPHVDYRLTAAGQEVAGRIADLVDWIEGNLGLLLSSDTASLEG</sequence>
<organism evidence="5 6">
    <name type="scientific">Zymobacter palmae</name>
    <dbReference type="NCBI Taxonomy" id="33074"/>
    <lineage>
        <taxon>Bacteria</taxon>
        <taxon>Pseudomonadati</taxon>
        <taxon>Pseudomonadota</taxon>
        <taxon>Gammaproteobacteria</taxon>
        <taxon>Oceanospirillales</taxon>
        <taxon>Halomonadaceae</taxon>
        <taxon>Zymobacter group</taxon>
        <taxon>Zymobacter</taxon>
    </lineage>
</organism>
<evidence type="ECO:0000259" key="4">
    <source>
        <dbReference type="PROSITE" id="PS51118"/>
    </source>
</evidence>
<dbReference type="SUPFAM" id="SSF46785">
    <property type="entry name" value="Winged helix' DNA-binding domain"/>
    <property type="match status" value="1"/>
</dbReference>
<evidence type="ECO:0000313" key="6">
    <source>
        <dbReference type="Proteomes" id="UP000267342"/>
    </source>
</evidence>
<feature type="domain" description="HTH hxlR-type" evidence="4">
    <location>
        <begin position="22"/>
        <end position="120"/>
    </location>
</feature>
<evidence type="ECO:0000256" key="3">
    <source>
        <dbReference type="ARBA" id="ARBA00023163"/>
    </source>
</evidence>
<dbReference type="PANTHER" id="PTHR33204">
    <property type="entry name" value="TRANSCRIPTIONAL REGULATOR, MARR FAMILY"/>
    <property type="match status" value="1"/>
</dbReference>
<dbReference type="PROSITE" id="PS51118">
    <property type="entry name" value="HTH_HXLR"/>
    <property type="match status" value="1"/>
</dbReference>
<protein>
    <submittedName>
        <fullName evidence="5">Predicted transcriptional regulators</fullName>
    </submittedName>
</protein>
<keyword evidence="2" id="KW-0238">DNA-binding</keyword>
<dbReference type="Gene3D" id="1.10.10.10">
    <property type="entry name" value="Winged helix-like DNA-binding domain superfamily/Winged helix DNA-binding domain"/>
    <property type="match status" value="1"/>
</dbReference>
<evidence type="ECO:0000256" key="1">
    <source>
        <dbReference type="ARBA" id="ARBA00023015"/>
    </source>
</evidence>
<dbReference type="InterPro" id="IPR036390">
    <property type="entry name" value="WH_DNA-bd_sf"/>
</dbReference>
<dbReference type="InterPro" id="IPR002577">
    <property type="entry name" value="HTH_HxlR"/>
</dbReference>
<name>A0A348HII2_9GAMM</name>
<dbReference type="EMBL" id="AP018933">
    <property type="protein sequence ID" value="BBG31434.1"/>
    <property type="molecule type" value="Genomic_DNA"/>
</dbReference>
<dbReference type="KEGG" id="zpl:ZBT109_2709"/>
<dbReference type="AlphaFoldDB" id="A0A348HII2"/>
<keyword evidence="1" id="KW-0805">Transcription regulation</keyword>
<dbReference type="GO" id="GO:0003677">
    <property type="term" value="F:DNA binding"/>
    <property type="evidence" value="ECO:0007669"/>
    <property type="project" value="UniProtKB-KW"/>
</dbReference>
<dbReference type="STRING" id="1123510.GCA_000620025_00060"/>
<keyword evidence="6" id="KW-1185">Reference proteome</keyword>
<gene>
    <name evidence="5" type="ORF">ZBT109_2709</name>
</gene>
<dbReference type="PANTHER" id="PTHR33204:SF37">
    <property type="entry name" value="HTH-TYPE TRANSCRIPTIONAL REGULATOR YODB"/>
    <property type="match status" value="1"/>
</dbReference>
<dbReference type="RefSeq" id="WP_027704327.1">
    <property type="nucleotide sequence ID" value="NZ_AP018933.1"/>
</dbReference>
<evidence type="ECO:0000256" key="2">
    <source>
        <dbReference type="ARBA" id="ARBA00023125"/>
    </source>
</evidence>